<keyword evidence="2" id="KW-1185">Reference proteome</keyword>
<accession>A0ACD1FFE4</accession>
<protein>
    <submittedName>
        <fullName evidence="1">DUF2510 domain-containing protein</fullName>
    </submittedName>
</protein>
<sequence>MREISWRPTCPSPPRNRPTRPTSRSSHGTPSGKTDRGTIINESLPLPPQAGWFTDPWNIQQIRYFDGRQWTPHVAARPPTQAETAPQAPAPPLTSGGYPFGEPTLFLQPIRGGFGSDIRCSITNSDGQALALIQPLGEFPLGFGGAALYKIEFEVVRPNGIQLLRFTRSTGPMYRRRHRLQVHDPTGHELGCLRQTNSYWQYLRTPWMSVDLECQDQPLGSTKIRSHIPYFTPLELDAPITDANGTEIGRVRSQPNQSGPTRALGLTGRTFDYRLDCARPTSPPMPALMLAITFAHFLYDDLPSDAPLSRFSR</sequence>
<gene>
    <name evidence="1" type="ORF">K6L26_28270</name>
</gene>
<dbReference type="EMBL" id="CP081673">
    <property type="protein sequence ID" value="QZH65807.1"/>
    <property type="molecule type" value="Genomic_DNA"/>
</dbReference>
<reference evidence="1" key="1">
    <citation type="submission" date="2021-07" db="EMBL/GenBank/DDBJ databases">
        <title>Complete Genome Sequences of Mycobacterium farcinogenes Isolated from Clinical Specimens from Patients in Thailand.</title>
        <authorList>
            <person name="Sodsai P."/>
        </authorList>
    </citation>
    <scope>NUCLEOTIDE SEQUENCE</scope>
    <source>
        <strain evidence="1">BKK/CU-MFGFA-001</strain>
    </source>
</reference>
<evidence type="ECO:0000313" key="1">
    <source>
        <dbReference type="EMBL" id="QZH65807.1"/>
    </source>
</evidence>
<proteinExistence type="predicted"/>
<organism evidence="1 2">
    <name type="scientific">Mycolicibacterium farcinogenes</name>
    <name type="common">Mycobacterium farcinogenes</name>
    <dbReference type="NCBI Taxonomy" id="1802"/>
    <lineage>
        <taxon>Bacteria</taxon>
        <taxon>Bacillati</taxon>
        <taxon>Actinomycetota</taxon>
        <taxon>Actinomycetes</taxon>
        <taxon>Mycobacteriales</taxon>
        <taxon>Mycobacteriaceae</taxon>
        <taxon>Mycolicibacterium</taxon>
    </lineage>
</organism>
<evidence type="ECO:0000313" key="2">
    <source>
        <dbReference type="Proteomes" id="UP000825598"/>
    </source>
</evidence>
<dbReference type="Proteomes" id="UP000825598">
    <property type="component" value="Chromosome"/>
</dbReference>
<name>A0ACD1FFE4_MYCFR</name>